<name>A0A9D2CDU0_9FIRM</name>
<dbReference type="PANTHER" id="PTHR43277:SF4">
    <property type="entry name" value="ARGININE DECARBOXYLASE"/>
    <property type="match status" value="1"/>
</dbReference>
<proteinExistence type="predicted"/>
<accession>A0A9D2CDU0</accession>
<evidence type="ECO:0000256" key="1">
    <source>
        <dbReference type="ARBA" id="ARBA00001933"/>
    </source>
</evidence>
<comment type="caution">
    <text evidence="4">The sequence shown here is derived from an EMBL/GenBank/DDBJ whole genome shotgun (WGS) entry which is preliminary data.</text>
</comment>
<dbReference type="SUPFAM" id="SSF55904">
    <property type="entry name" value="Ornithine decarboxylase C-terminal domain"/>
    <property type="match status" value="1"/>
</dbReference>
<comment type="cofactor">
    <cofactor evidence="1">
        <name>pyridoxal 5'-phosphate</name>
        <dbReference type="ChEBI" id="CHEBI:597326"/>
    </cofactor>
</comment>
<feature type="domain" description="Orn/Lys/Arg decarboxylases family 1 pyridoxal-P attachment site" evidence="3">
    <location>
        <begin position="8"/>
        <end position="291"/>
    </location>
</feature>
<dbReference type="EMBL" id="DXCX01000027">
    <property type="protein sequence ID" value="HIY72839.1"/>
    <property type="molecule type" value="Genomic_DNA"/>
</dbReference>
<dbReference type="Pfam" id="PF01276">
    <property type="entry name" value="OKR_DC_1"/>
    <property type="match status" value="1"/>
</dbReference>
<reference evidence="4" key="2">
    <citation type="submission" date="2021-04" db="EMBL/GenBank/DDBJ databases">
        <authorList>
            <person name="Gilroy R."/>
        </authorList>
    </citation>
    <scope>NUCLEOTIDE SEQUENCE</scope>
    <source>
        <strain evidence="4">CHK33-7979</strain>
    </source>
</reference>
<keyword evidence="2" id="KW-0663">Pyridoxal phosphate</keyword>
<sequence>MNTPICDFVRGYADAGNARLHMPGHKGAGPLGCEALDITEVEGADDLSHPKGIILESENNASTLFGTRHTFYSAGGSSQCVKAMLYLAMLHRVSATSRTVLAGRNAHKAFLHACALLDLEPHWLLPEGESSLCACPLSPAGLERVLADQDASPLAVYVTSPDYLGGMLDIGALADVCHRHGVPLLVDNAHGAYLRFLSPSRHPMDLGADLCCDSAHKTLPVLTGGAYLHVSSSAMASYEHEARQALALFGSSSPSYLILQSLDACNHHLVHCYTQRLERVVRRLDELKERLVAKGVPVRFGEPLKLVIDGWAAGCSGYELATLLRQNGVEPEYSDPDEVVLMYAADASESDFHRVETAFVGFHPRPRRSPTALPTPGERVLSPRTAMLSPWEEVPVAVAAGRVCAGAAVSCPPAIPIAVSGERITMEAVALMMDLGFDTVSVVQERI</sequence>
<dbReference type="InterPro" id="IPR052357">
    <property type="entry name" value="Orn_Lys_Arg_decarboxylase-I"/>
</dbReference>
<protein>
    <submittedName>
        <fullName evidence="4">Amino acid decarboxylase</fullName>
    </submittedName>
</protein>
<dbReference type="InterPro" id="IPR015421">
    <property type="entry name" value="PyrdxlP-dep_Trfase_major"/>
</dbReference>
<dbReference type="InterPro" id="IPR015424">
    <property type="entry name" value="PyrdxlP-dep_Trfase"/>
</dbReference>
<dbReference type="InterPro" id="IPR036633">
    <property type="entry name" value="Prn/Lys/Arg_de-COase_C_sf"/>
</dbReference>
<dbReference type="Gene3D" id="3.90.100.10">
    <property type="entry name" value="Orn/Lys/Arg decarboxylase, C-terminal domain"/>
    <property type="match status" value="1"/>
</dbReference>
<reference evidence="4" key="1">
    <citation type="journal article" date="2021" name="PeerJ">
        <title>Extensive microbial diversity within the chicken gut microbiome revealed by metagenomics and culture.</title>
        <authorList>
            <person name="Gilroy R."/>
            <person name="Ravi A."/>
            <person name="Getino M."/>
            <person name="Pursley I."/>
            <person name="Horton D.L."/>
            <person name="Alikhan N.F."/>
            <person name="Baker D."/>
            <person name="Gharbi K."/>
            <person name="Hall N."/>
            <person name="Watson M."/>
            <person name="Adriaenssens E.M."/>
            <person name="Foster-Nyarko E."/>
            <person name="Jarju S."/>
            <person name="Secka A."/>
            <person name="Antonio M."/>
            <person name="Oren A."/>
            <person name="Chaudhuri R.R."/>
            <person name="La Ragione R."/>
            <person name="Hildebrand F."/>
            <person name="Pallen M.J."/>
        </authorList>
    </citation>
    <scope>NUCLEOTIDE SEQUENCE</scope>
    <source>
        <strain evidence="4">CHK33-7979</strain>
    </source>
</reference>
<dbReference type="InterPro" id="IPR000310">
    <property type="entry name" value="Orn/Lys/Arg_deCO2ase_major_dom"/>
</dbReference>
<dbReference type="PANTHER" id="PTHR43277">
    <property type="entry name" value="ARGININE DECARBOXYLASE"/>
    <property type="match status" value="1"/>
</dbReference>
<dbReference type="AlphaFoldDB" id="A0A9D2CDU0"/>
<dbReference type="Proteomes" id="UP000886824">
    <property type="component" value="Unassembled WGS sequence"/>
</dbReference>
<evidence type="ECO:0000256" key="2">
    <source>
        <dbReference type="ARBA" id="ARBA00022898"/>
    </source>
</evidence>
<organism evidence="4 5">
    <name type="scientific">Candidatus Intestinimonas merdavium</name>
    <dbReference type="NCBI Taxonomy" id="2838622"/>
    <lineage>
        <taxon>Bacteria</taxon>
        <taxon>Bacillati</taxon>
        <taxon>Bacillota</taxon>
        <taxon>Clostridia</taxon>
        <taxon>Eubacteriales</taxon>
        <taxon>Intestinimonas</taxon>
    </lineage>
</organism>
<gene>
    <name evidence="4" type="ORF">H9826_02525</name>
</gene>
<dbReference type="Gene3D" id="3.40.640.10">
    <property type="entry name" value="Type I PLP-dependent aspartate aminotransferase-like (Major domain)"/>
    <property type="match status" value="1"/>
</dbReference>
<dbReference type="SUPFAM" id="SSF53383">
    <property type="entry name" value="PLP-dependent transferases"/>
    <property type="match status" value="1"/>
</dbReference>
<evidence type="ECO:0000313" key="4">
    <source>
        <dbReference type="EMBL" id="HIY72839.1"/>
    </source>
</evidence>
<dbReference type="GO" id="GO:0003824">
    <property type="term" value="F:catalytic activity"/>
    <property type="evidence" value="ECO:0007669"/>
    <property type="project" value="InterPro"/>
</dbReference>
<evidence type="ECO:0000313" key="5">
    <source>
        <dbReference type="Proteomes" id="UP000886824"/>
    </source>
</evidence>
<evidence type="ECO:0000259" key="3">
    <source>
        <dbReference type="Pfam" id="PF01276"/>
    </source>
</evidence>